<organism evidence="1 2">
    <name type="scientific">Vibrio tritonius</name>
    <dbReference type="NCBI Taxonomy" id="1435069"/>
    <lineage>
        <taxon>Bacteria</taxon>
        <taxon>Pseudomonadati</taxon>
        <taxon>Pseudomonadota</taxon>
        <taxon>Gammaproteobacteria</taxon>
        <taxon>Vibrionales</taxon>
        <taxon>Vibrionaceae</taxon>
        <taxon>Vibrio</taxon>
    </lineage>
</organism>
<evidence type="ECO:0000313" key="1">
    <source>
        <dbReference type="EMBL" id="MCA2017313.1"/>
    </source>
</evidence>
<reference evidence="2" key="1">
    <citation type="submission" date="2023-07" db="EMBL/GenBank/DDBJ databases">
        <title>Molecular identification of indigenous halophilic bacteria isolated from red sea cost, biodegradation of synthetic dyes and assessment of degraded metabolite toxicity.</title>
        <authorList>
            <person name="Chaieb K."/>
            <person name="Altayb H.N."/>
        </authorList>
    </citation>
    <scope>NUCLEOTIDE SEQUENCE [LARGE SCALE GENOMIC DNA]</scope>
    <source>
        <strain evidence="2">K20</strain>
    </source>
</reference>
<gene>
    <name evidence="1" type="ORF">LDJ79_14410</name>
</gene>
<dbReference type="Proteomes" id="UP001199044">
    <property type="component" value="Unassembled WGS sequence"/>
</dbReference>
<evidence type="ECO:0000313" key="2">
    <source>
        <dbReference type="Proteomes" id="UP001199044"/>
    </source>
</evidence>
<name>A0ABS7YNR3_9VIBR</name>
<sequence>MLLKARNFLILFAVAGCLVSSITFCLEQQQKPLMISEQTISLPEVDNTLKTAIENEARQNKHLAQPPAWLMPPKKLFD</sequence>
<dbReference type="PROSITE" id="PS51257">
    <property type="entry name" value="PROKAR_LIPOPROTEIN"/>
    <property type="match status" value="1"/>
</dbReference>
<comment type="caution">
    <text evidence="1">The sequence shown here is derived from an EMBL/GenBank/DDBJ whole genome shotgun (WGS) entry which is preliminary data.</text>
</comment>
<protein>
    <submittedName>
        <fullName evidence="1">Uncharacterized protein</fullName>
    </submittedName>
</protein>
<dbReference type="EMBL" id="JAIWIU010000102">
    <property type="protein sequence ID" value="MCA2017313.1"/>
    <property type="molecule type" value="Genomic_DNA"/>
</dbReference>
<accession>A0ABS7YNR3</accession>
<proteinExistence type="predicted"/>
<keyword evidence="2" id="KW-1185">Reference proteome</keyword>
<dbReference type="RefSeq" id="WP_225251063.1">
    <property type="nucleotide sequence ID" value="NZ_CP152307.1"/>
</dbReference>